<dbReference type="Proteomes" id="UP000094389">
    <property type="component" value="Unassembled WGS sequence"/>
</dbReference>
<dbReference type="RefSeq" id="XP_020069648.1">
    <property type="nucleotide sequence ID" value="XM_020213760.1"/>
</dbReference>
<evidence type="ECO:0000313" key="12">
    <source>
        <dbReference type="Proteomes" id="UP000038830"/>
    </source>
</evidence>
<accession>A0A1E4RZC6</accession>
<dbReference type="Pfam" id="PF01202">
    <property type="entry name" value="SKI"/>
    <property type="match status" value="1"/>
</dbReference>
<dbReference type="GO" id="GO:0046316">
    <property type="term" value="F:gluconokinase activity"/>
    <property type="evidence" value="ECO:0007669"/>
    <property type="project" value="UniProtKB-EC"/>
</dbReference>
<dbReference type="GO" id="GO:0005737">
    <property type="term" value="C:cytoplasm"/>
    <property type="evidence" value="ECO:0007669"/>
    <property type="project" value="TreeGrafter"/>
</dbReference>
<evidence type="ECO:0000256" key="9">
    <source>
        <dbReference type="RuleBase" id="RU363066"/>
    </source>
</evidence>
<protein>
    <recommendedName>
        <fullName evidence="3 9">Gluconokinase</fullName>
        <ecNumber evidence="3 9">2.7.1.12</ecNumber>
    </recommendedName>
</protein>
<evidence type="ECO:0000256" key="8">
    <source>
        <dbReference type="ARBA" id="ARBA00048090"/>
    </source>
</evidence>
<comment type="catalytic activity">
    <reaction evidence="8 9">
        <text>D-gluconate + ATP = 6-phospho-D-gluconate + ADP + H(+)</text>
        <dbReference type="Rhea" id="RHEA:19433"/>
        <dbReference type="ChEBI" id="CHEBI:15378"/>
        <dbReference type="ChEBI" id="CHEBI:18391"/>
        <dbReference type="ChEBI" id="CHEBI:30616"/>
        <dbReference type="ChEBI" id="CHEBI:58759"/>
        <dbReference type="ChEBI" id="CHEBI:456216"/>
        <dbReference type="EC" id="2.7.1.12"/>
    </reaction>
</comment>
<dbReference type="STRING" id="983966.A0A0H5C8J5"/>
<name>A0A0H5C8J5_CYBJN</name>
<evidence type="ECO:0000256" key="4">
    <source>
        <dbReference type="ARBA" id="ARBA00022679"/>
    </source>
</evidence>
<proteinExistence type="inferred from homology"/>
<evidence type="ECO:0000256" key="2">
    <source>
        <dbReference type="ARBA" id="ARBA00008420"/>
    </source>
</evidence>
<keyword evidence="4 9" id="KW-0808">Transferase</keyword>
<dbReference type="InterPro" id="IPR031322">
    <property type="entry name" value="Shikimate/glucono_kinase"/>
</dbReference>
<dbReference type="EMBL" id="KV453934">
    <property type="protein sequence ID" value="ODV72609.1"/>
    <property type="molecule type" value="Genomic_DNA"/>
</dbReference>
<dbReference type="PANTHER" id="PTHR43442:SF3">
    <property type="entry name" value="GLUCONOKINASE-RELATED"/>
    <property type="match status" value="1"/>
</dbReference>
<dbReference type="PANTHER" id="PTHR43442">
    <property type="entry name" value="GLUCONOKINASE-RELATED"/>
    <property type="match status" value="1"/>
</dbReference>
<dbReference type="Gene3D" id="3.40.50.300">
    <property type="entry name" value="P-loop containing nucleotide triphosphate hydrolases"/>
    <property type="match status" value="1"/>
</dbReference>
<evidence type="ECO:0000313" key="13">
    <source>
        <dbReference type="Proteomes" id="UP000094389"/>
    </source>
</evidence>
<dbReference type="InterPro" id="IPR006001">
    <property type="entry name" value="Therm_gnt_kin"/>
</dbReference>
<gene>
    <name evidence="10" type="primary">idnK</name>
    <name evidence="10" type="ORF">BN1211_5551</name>
    <name evidence="11" type="ORF">CYBJADRAFT_163384</name>
</gene>
<dbReference type="GeneID" id="30988156"/>
<dbReference type="OrthoDB" id="275177at2759"/>
<evidence type="ECO:0000256" key="5">
    <source>
        <dbReference type="ARBA" id="ARBA00022741"/>
    </source>
</evidence>
<dbReference type="SUPFAM" id="SSF52540">
    <property type="entry name" value="P-loop containing nucleoside triphosphate hydrolases"/>
    <property type="match status" value="1"/>
</dbReference>
<sequence>MTNTVVVVGGTAGTGKTTIGEEIAKSLDCPFVEGDQLHPQSNVEKMSQGIPLTDDDRWGWLEEVAQEGSKRAETSSISVVTCSALKQVYRDLIQKVANNANVIYVFLYASKEELIKRTNARSGHFMKSTMIESQLDTLELPTGNDNALCIDVENKSVEEIKQLGLEFIKTKV</sequence>
<dbReference type="AlphaFoldDB" id="A0A0H5C8J5"/>
<reference evidence="11 13" key="3">
    <citation type="journal article" date="2016" name="Proc. Natl. Acad. Sci. U.S.A.">
        <title>Comparative genomics of biotechnologically important yeasts.</title>
        <authorList>
            <person name="Riley R."/>
            <person name="Haridas S."/>
            <person name="Wolfe K.H."/>
            <person name="Lopes M.R."/>
            <person name="Hittinger C.T."/>
            <person name="Goeker M."/>
            <person name="Salamov A.A."/>
            <person name="Wisecaver J.H."/>
            <person name="Long T.M."/>
            <person name="Calvey C.H."/>
            <person name="Aerts A.L."/>
            <person name="Barry K.W."/>
            <person name="Choi C."/>
            <person name="Clum A."/>
            <person name="Coughlan A.Y."/>
            <person name="Deshpande S."/>
            <person name="Douglass A.P."/>
            <person name="Hanson S.J."/>
            <person name="Klenk H.-P."/>
            <person name="LaButti K.M."/>
            <person name="Lapidus A."/>
            <person name="Lindquist E.A."/>
            <person name="Lipzen A.M."/>
            <person name="Meier-Kolthoff J.P."/>
            <person name="Ohm R.A."/>
            <person name="Otillar R.P."/>
            <person name="Pangilinan J.L."/>
            <person name="Peng Y."/>
            <person name="Rokas A."/>
            <person name="Rosa C.A."/>
            <person name="Scheuner C."/>
            <person name="Sibirny A.A."/>
            <person name="Slot J.C."/>
            <person name="Stielow J.B."/>
            <person name="Sun H."/>
            <person name="Kurtzman C.P."/>
            <person name="Blackwell M."/>
            <person name="Grigoriev I.V."/>
            <person name="Jeffries T.W."/>
        </authorList>
    </citation>
    <scope>NUCLEOTIDE SEQUENCE [LARGE SCALE GENOMIC DNA]</scope>
    <source>
        <strain evidence="13">ATCC 18201 / CBS 1600 / BCRC 20928 / JCM 3617 / NBRC 0987 / NRRL Y-1542</strain>
        <strain evidence="11">NRRL Y-1542</strain>
    </source>
</reference>
<evidence type="ECO:0000313" key="10">
    <source>
        <dbReference type="EMBL" id="CEP24665.1"/>
    </source>
</evidence>
<dbReference type="GO" id="GO:0005975">
    <property type="term" value="P:carbohydrate metabolic process"/>
    <property type="evidence" value="ECO:0007669"/>
    <property type="project" value="InterPro"/>
</dbReference>
<dbReference type="CDD" id="cd02021">
    <property type="entry name" value="GntK"/>
    <property type="match status" value="1"/>
</dbReference>
<dbReference type="NCBIfam" id="TIGR01313">
    <property type="entry name" value="therm_gnt_kin"/>
    <property type="match status" value="1"/>
</dbReference>
<dbReference type="FunFam" id="3.40.50.300:FF:000522">
    <property type="entry name" value="Gluconokinase"/>
    <property type="match status" value="1"/>
</dbReference>
<evidence type="ECO:0000256" key="6">
    <source>
        <dbReference type="ARBA" id="ARBA00022777"/>
    </source>
</evidence>
<keyword evidence="6 9" id="KW-0418">Kinase</keyword>
<dbReference type="OMA" id="YEGDDYH"/>
<reference evidence="12" key="2">
    <citation type="journal article" date="2015" name="J. Biotechnol.">
        <title>The structure of the Cyberlindnera jadinii genome and its relation to Candida utilis analyzed by the occurrence of single nucleotide polymorphisms.</title>
        <authorList>
            <person name="Rupp O."/>
            <person name="Brinkrolf K."/>
            <person name="Buerth C."/>
            <person name="Kunigo M."/>
            <person name="Schneider J."/>
            <person name="Jaenicke S."/>
            <person name="Goesmann A."/>
            <person name="Puehler A."/>
            <person name="Jaeger K.-E."/>
            <person name="Ernst J.F."/>
        </authorList>
    </citation>
    <scope>NUCLEOTIDE SEQUENCE [LARGE SCALE GENOMIC DNA]</scope>
    <source>
        <strain evidence="12">ATCC 18201 / CBS 1600 / BCRC 20928 / JCM 3617 / NBRC 0987 / NRRL Y-1542</strain>
    </source>
</reference>
<dbReference type="Proteomes" id="UP000038830">
    <property type="component" value="Unassembled WGS sequence"/>
</dbReference>
<evidence type="ECO:0000256" key="1">
    <source>
        <dbReference type="ARBA" id="ARBA00004875"/>
    </source>
</evidence>
<comment type="pathway">
    <text evidence="1 9">Carbohydrate acid metabolism; D-gluconate degradation.</text>
</comment>
<organism evidence="10 12">
    <name type="scientific">Cyberlindnera jadinii (strain ATCC 18201 / CBS 1600 / BCRC 20928 / JCM 3617 / NBRC 0987 / NRRL Y-1542)</name>
    <name type="common">Torula yeast</name>
    <name type="synonym">Candida utilis</name>
    <dbReference type="NCBI Taxonomy" id="983966"/>
    <lineage>
        <taxon>Eukaryota</taxon>
        <taxon>Fungi</taxon>
        <taxon>Dikarya</taxon>
        <taxon>Ascomycota</taxon>
        <taxon>Saccharomycotina</taxon>
        <taxon>Saccharomycetes</taxon>
        <taxon>Phaffomycetales</taxon>
        <taxon>Phaffomycetaceae</taxon>
        <taxon>Cyberlindnera</taxon>
    </lineage>
</organism>
<dbReference type="GO" id="GO:0005524">
    <property type="term" value="F:ATP binding"/>
    <property type="evidence" value="ECO:0007669"/>
    <property type="project" value="UniProtKB-KW"/>
</dbReference>
<evidence type="ECO:0000256" key="7">
    <source>
        <dbReference type="ARBA" id="ARBA00022840"/>
    </source>
</evidence>
<keyword evidence="5 9" id="KW-0547">Nucleotide-binding</keyword>
<keyword evidence="13" id="KW-1185">Reference proteome</keyword>
<dbReference type="InterPro" id="IPR027417">
    <property type="entry name" value="P-loop_NTPase"/>
</dbReference>
<dbReference type="UniPathway" id="UPA00792"/>
<comment type="similarity">
    <text evidence="2 9">Belongs to the gluconokinase GntK/GntV family.</text>
</comment>
<evidence type="ECO:0000313" key="11">
    <source>
        <dbReference type="EMBL" id="ODV72609.1"/>
    </source>
</evidence>
<accession>A0A0H5C8J5</accession>
<dbReference type="EC" id="2.7.1.12" evidence="3 9"/>
<evidence type="ECO:0000256" key="3">
    <source>
        <dbReference type="ARBA" id="ARBA00012054"/>
    </source>
</evidence>
<keyword evidence="7 9" id="KW-0067">ATP-binding</keyword>
<reference evidence="10" key="1">
    <citation type="submission" date="2014-12" db="EMBL/GenBank/DDBJ databases">
        <authorList>
            <person name="Jaenicke S."/>
        </authorList>
    </citation>
    <scope>NUCLEOTIDE SEQUENCE [LARGE SCALE GENOMIC DNA]</scope>
    <source>
        <strain evidence="10">CBS1600</strain>
    </source>
</reference>
<dbReference type="EMBL" id="CDQK01000006">
    <property type="protein sequence ID" value="CEP24665.1"/>
    <property type="molecule type" value="Genomic_DNA"/>
</dbReference>